<dbReference type="PANTHER" id="PTHR35146:SF1">
    <property type="entry name" value="UPF0178 PROTEIN YAII"/>
    <property type="match status" value="1"/>
</dbReference>
<reference evidence="4 5" key="1">
    <citation type="submission" date="2013-08" db="EMBL/GenBank/DDBJ databases">
        <authorList>
            <person name="Durkin A.S."/>
            <person name="Haft D.R."/>
            <person name="McCorrison J."/>
            <person name="Torralba M."/>
            <person name="Gillis M."/>
            <person name="Haft D.H."/>
            <person name="Methe B."/>
            <person name="Sutton G."/>
            <person name="Nelson K.E."/>
        </authorList>
    </citation>
    <scope>NUCLEOTIDE SEQUENCE [LARGE SCALE GENOMIC DNA]</scope>
    <source>
        <strain evidence="3 5">ATCC 35536</strain>
        <strain evidence="2 4">VPI DR56BR1116</strain>
    </source>
</reference>
<evidence type="ECO:0000313" key="3">
    <source>
        <dbReference type="EMBL" id="ERK05020.1"/>
    </source>
</evidence>
<comment type="similarity">
    <text evidence="1">Belongs to the UPF0178 family.</text>
</comment>
<organism evidence="2 4">
    <name type="scientific">Treponema socranskii subsp. socranskii VPI DR56BR1116 = ATCC 35536</name>
    <dbReference type="NCBI Taxonomy" id="1125725"/>
    <lineage>
        <taxon>Bacteria</taxon>
        <taxon>Pseudomonadati</taxon>
        <taxon>Spirochaetota</taxon>
        <taxon>Spirochaetia</taxon>
        <taxon>Spirochaetales</taxon>
        <taxon>Treponemataceae</taxon>
        <taxon>Treponema</taxon>
    </lineage>
</organism>
<dbReference type="STRING" id="1125725.HMPREF1325_1651"/>
<gene>
    <name evidence="3" type="ORF">HMPREF0860_0681</name>
    <name evidence="2" type="ORF">HMPREF1325_1651</name>
</gene>
<dbReference type="Proteomes" id="UP000016412">
    <property type="component" value="Unassembled WGS sequence"/>
</dbReference>
<dbReference type="InterPro" id="IPR003791">
    <property type="entry name" value="UPF0178"/>
</dbReference>
<evidence type="ECO:0000313" key="5">
    <source>
        <dbReference type="Proteomes" id="UP000016646"/>
    </source>
</evidence>
<dbReference type="PATRIC" id="fig|1125725.3.peg.936"/>
<dbReference type="OrthoDB" id="9798918at2"/>
<evidence type="ECO:0000313" key="2">
    <source>
        <dbReference type="EMBL" id="ERF61068.1"/>
    </source>
</evidence>
<dbReference type="Pfam" id="PF02639">
    <property type="entry name" value="DUF188"/>
    <property type="match status" value="1"/>
</dbReference>
<evidence type="ECO:0000313" key="4">
    <source>
        <dbReference type="Proteomes" id="UP000016412"/>
    </source>
</evidence>
<dbReference type="Proteomes" id="UP000016646">
    <property type="component" value="Unassembled WGS sequence"/>
</dbReference>
<dbReference type="RefSeq" id="WP_021329910.1">
    <property type="nucleotide sequence ID" value="NZ_AUZJ01000017.1"/>
</dbReference>
<dbReference type="EMBL" id="AUZJ01000017">
    <property type="protein sequence ID" value="ERF61068.1"/>
    <property type="molecule type" value="Genomic_DNA"/>
</dbReference>
<comment type="caution">
    <text evidence="2">The sequence shown here is derived from an EMBL/GenBank/DDBJ whole genome shotgun (WGS) entry which is preliminary data.</text>
</comment>
<protein>
    <submittedName>
        <fullName evidence="2 3">Fcf1</fullName>
    </submittedName>
</protein>
<dbReference type="AlphaFoldDB" id="U1FMJ2"/>
<proteinExistence type="inferred from homology"/>
<keyword evidence="5" id="KW-1185">Reference proteome</keyword>
<accession>U1FMJ2</accession>
<evidence type="ECO:0000256" key="1">
    <source>
        <dbReference type="ARBA" id="ARBA00008522"/>
    </source>
</evidence>
<dbReference type="EMBL" id="AVQI01000006">
    <property type="protein sequence ID" value="ERK05020.1"/>
    <property type="molecule type" value="Genomic_DNA"/>
</dbReference>
<dbReference type="eggNOG" id="COG1671">
    <property type="taxonomic scope" value="Bacteria"/>
</dbReference>
<sequence>MKVVRVWVDADSCPRSVRDYIIKKAASLSFAVTFVANRTVPVDEKLLINKKSSFEMLTCENTPGAADDCIASRAEHGDMIVTRDIPLAAKLTERGLCVLNDRGTCYTKESAKKKLADRNFNMQLAEAGLTGNKKNVYGKKEFALFAACFDKKIIELIRERSHSHP</sequence>
<name>U1FMJ2_TRESO</name>
<dbReference type="PANTHER" id="PTHR35146">
    <property type="entry name" value="UPF0178 PROTEIN YAII"/>
    <property type="match status" value="1"/>
</dbReference>